<proteinExistence type="predicted"/>
<protein>
    <submittedName>
        <fullName evidence="1">Uncharacterized protein</fullName>
    </submittedName>
</protein>
<feature type="non-terminal residue" evidence="1">
    <location>
        <position position="1"/>
    </location>
</feature>
<evidence type="ECO:0000313" key="1">
    <source>
        <dbReference type="EMBL" id="GAH02286.1"/>
    </source>
</evidence>
<accession>X1C2E2</accession>
<name>X1C2E2_9ZZZZ</name>
<sequence length="65" mass="7100">CQTVVKITATIANEGTPNQLCVKKPRFKFFNIKFKAPAGAKILLKVVPIRTGANITGTKNTTLRK</sequence>
<comment type="caution">
    <text evidence="1">The sequence shown here is derived from an EMBL/GenBank/DDBJ whole genome shotgun (WGS) entry which is preliminary data.</text>
</comment>
<organism evidence="1">
    <name type="scientific">marine sediment metagenome</name>
    <dbReference type="NCBI Taxonomy" id="412755"/>
    <lineage>
        <taxon>unclassified sequences</taxon>
        <taxon>metagenomes</taxon>
        <taxon>ecological metagenomes</taxon>
    </lineage>
</organism>
<reference evidence="1" key="1">
    <citation type="journal article" date="2014" name="Front. Microbiol.">
        <title>High frequency of phylogenetically diverse reductive dehalogenase-homologous genes in deep subseafloor sedimentary metagenomes.</title>
        <authorList>
            <person name="Kawai M."/>
            <person name="Futagami T."/>
            <person name="Toyoda A."/>
            <person name="Takaki Y."/>
            <person name="Nishi S."/>
            <person name="Hori S."/>
            <person name="Arai W."/>
            <person name="Tsubouchi T."/>
            <person name="Morono Y."/>
            <person name="Uchiyama I."/>
            <person name="Ito T."/>
            <person name="Fujiyama A."/>
            <person name="Inagaki F."/>
            <person name="Takami H."/>
        </authorList>
    </citation>
    <scope>NUCLEOTIDE SEQUENCE</scope>
    <source>
        <strain evidence="1">Expedition CK06-06</strain>
    </source>
</reference>
<gene>
    <name evidence="1" type="ORF">S01H4_43859</name>
</gene>
<dbReference type="EMBL" id="BART01024241">
    <property type="protein sequence ID" value="GAH02286.1"/>
    <property type="molecule type" value="Genomic_DNA"/>
</dbReference>
<dbReference type="AlphaFoldDB" id="X1C2E2"/>